<name>A0A437J7H5_9SPHN</name>
<keyword evidence="2" id="KW-1185">Reference proteome</keyword>
<sequence length="62" mass="6646">MSLKARAVEKIERSGISNYAFDDDQLILCGVRYALNPCACGAPDCDGVALQRVSQVSSPTLQ</sequence>
<accession>A0A437J7H5</accession>
<proteinExistence type="predicted"/>
<evidence type="ECO:0000313" key="2">
    <source>
        <dbReference type="Proteomes" id="UP000282977"/>
    </source>
</evidence>
<gene>
    <name evidence="1" type="ORF">ENE74_11000</name>
</gene>
<reference evidence="1 2" key="1">
    <citation type="submission" date="2019-01" db="EMBL/GenBank/DDBJ databases">
        <authorList>
            <person name="Chen W.-M."/>
        </authorList>
    </citation>
    <scope>NUCLEOTIDE SEQUENCE [LARGE SCALE GENOMIC DNA]</scope>
    <source>
        <strain evidence="1 2">TLA-22</strain>
    </source>
</reference>
<dbReference type="Proteomes" id="UP000282977">
    <property type="component" value="Unassembled WGS sequence"/>
</dbReference>
<dbReference type="OrthoDB" id="7474971at2"/>
<organism evidence="1 2">
    <name type="scientific">Sphingobium algorifonticola</name>
    <dbReference type="NCBI Taxonomy" id="2008318"/>
    <lineage>
        <taxon>Bacteria</taxon>
        <taxon>Pseudomonadati</taxon>
        <taxon>Pseudomonadota</taxon>
        <taxon>Alphaproteobacteria</taxon>
        <taxon>Sphingomonadales</taxon>
        <taxon>Sphingomonadaceae</taxon>
        <taxon>Sphingobium</taxon>
    </lineage>
</organism>
<evidence type="ECO:0000313" key="1">
    <source>
        <dbReference type="EMBL" id="RVT40974.1"/>
    </source>
</evidence>
<protein>
    <submittedName>
        <fullName evidence="1">Uncharacterized protein</fullName>
    </submittedName>
</protein>
<dbReference type="RefSeq" id="WP_127690973.1">
    <property type="nucleotide sequence ID" value="NZ_RZUL01000003.1"/>
</dbReference>
<dbReference type="AlphaFoldDB" id="A0A437J7H5"/>
<comment type="caution">
    <text evidence="1">The sequence shown here is derived from an EMBL/GenBank/DDBJ whole genome shotgun (WGS) entry which is preliminary data.</text>
</comment>
<dbReference type="EMBL" id="RZUL01000003">
    <property type="protein sequence ID" value="RVT40974.1"/>
    <property type="molecule type" value="Genomic_DNA"/>
</dbReference>